<dbReference type="Proteomes" id="UP000002384">
    <property type="component" value="Chromosome"/>
</dbReference>
<evidence type="ECO:0000313" key="2">
    <source>
        <dbReference type="Proteomes" id="UP000002384"/>
    </source>
</evidence>
<evidence type="ECO:0000313" key="1">
    <source>
        <dbReference type="EMBL" id="ACK70617.1"/>
    </source>
</evidence>
<proteinExistence type="predicted"/>
<dbReference type="AlphaFoldDB" id="B7KGE6"/>
<dbReference type="KEGG" id="cyc:PCC7424_2195"/>
<dbReference type="RefSeq" id="WP_015954223.1">
    <property type="nucleotide sequence ID" value="NC_011729.1"/>
</dbReference>
<name>B7KGE6_GLOC7</name>
<keyword evidence="2" id="KW-1185">Reference proteome</keyword>
<gene>
    <name evidence="1" type="ordered locus">PCC7424_2195</name>
</gene>
<dbReference type="HOGENOM" id="CLU_2952714_0_0_3"/>
<reference evidence="2" key="1">
    <citation type="journal article" date="2011" name="MBio">
        <title>Novel metabolic attributes of the genus Cyanothece, comprising a group of unicellular nitrogen-fixing Cyanobacteria.</title>
        <authorList>
            <person name="Bandyopadhyay A."/>
            <person name="Elvitigala T."/>
            <person name="Welsh E."/>
            <person name="Stockel J."/>
            <person name="Liberton M."/>
            <person name="Min H."/>
            <person name="Sherman L.A."/>
            <person name="Pakrasi H.B."/>
        </authorList>
    </citation>
    <scope>NUCLEOTIDE SEQUENCE [LARGE SCALE GENOMIC DNA]</scope>
    <source>
        <strain evidence="2">PCC 7424</strain>
    </source>
</reference>
<organism evidence="1 2">
    <name type="scientific">Gloeothece citriformis (strain PCC 7424)</name>
    <name type="common">Cyanothece sp. (strain PCC 7424)</name>
    <dbReference type="NCBI Taxonomy" id="65393"/>
    <lineage>
        <taxon>Bacteria</taxon>
        <taxon>Bacillati</taxon>
        <taxon>Cyanobacteriota</taxon>
        <taxon>Cyanophyceae</taxon>
        <taxon>Oscillatoriophycideae</taxon>
        <taxon>Chroococcales</taxon>
        <taxon>Aphanothecaceae</taxon>
        <taxon>Gloeothece</taxon>
        <taxon>Gloeothece citriformis</taxon>
    </lineage>
</organism>
<sequence length="59" mass="7112">MSNLPQEELNEKELLEILELAKEAEESIKQLCQMVAKHNYKWRKRIEARQKEKTEQLKS</sequence>
<accession>B7KGE6</accession>
<dbReference type="EMBL" id="CP001291">
    <property type="protein sequence ID" value="ACK70617.1"/>
    <property type="molecule type" value="Genomic_DNA"/>
</dbReference>
<protein>
    <submittedName>
        <fullName evidence="1">Uncharacterized protein</fullName>
    </submittedName>
</protein>